<proteinExistence type="inferred from homology"/>
<dbReference type="AlphaFoldDB" id="A0A8J4EXR9"/>
<dbReference type="Gene3D" id="1.10.1040.10">
    <property type="entry name" value="N-(1-d-carboxylethyl)-l-norvaline Dehydrogenase, domain 2"/>
    <property type="match status" value="1"/>
</dbReference>
<dbReference type="GO" id="GO:0051287">
    <property type="term" value="F:NAD binding"/>
    <property type="evidence" value="ECO:0007669"/>
    <property type="project" value="InterPro"/>
</dbReference>
<evidence type="ECO:0000256" key="3">
    <source>
        <dbReference type="ARBA" id="ARBA00023002"/>
    </source>
</evidence>
<evidence type="ECO:0000256" key="6">
    <source>
        <dbReference type="ARBA" id="ARBA00052582"/>
    </source>
</evidence>
<dbReference type="InterPro" id="IPR006115">
    <property type="entry name" value="6PGDH_NADP-bd"/>
</dbReference>
<dbReference type="FunFam" id="1.10.1040.10:FF:000016">
    <property type="entry name" value="Glyoxylate/succinic semialdehyde reductase 2"/>
    <property type="match status" value="1"/>
</dbReference>
<dbReference type="InterPro" id="IPR029154">
    <property type="entry name" value="HIBADH-like_NADP-bd"/>
</dbReference>
<dbReference type="Gene3D" id="3.40.50.720">
    <property type="entry name" value="NAD(P)-binding Rossmann-like Domain"/>
    <property type="match status" value="1"/>
</dbReference>
<comment type="function">
    <text evidence="8">Catalyzes the NADPH-dependent reduction of glyoxylate to glycolate as well as succinic semialdehyde (SSA) to gamma-hydroxybutyrate in vitro. May function in redox homeostasis and play a role in oxidative stress tolerance by detoxifying glyoxylate and SSA generated in glycolate metabolism and GABA metabolism, respectively.</text>
</comment>
<keyword evidence="4" id="KW-0346">Stress response</keyword>
<dbReference type="EMBL" id="BNCO01000008">
    <property type="protein sequence ID" value="GIL49830.1"/>
    <property type="molecule type" value="Genomic_DNA"/>
</dbReference>
<evidence type="ECO:0000313" key="12">
    <source>
        <dbReference type="Proteomes" id="UP000747399"/>
    </source>
</evidence>
<evidence type="ECO:0000313" key="11">
    <source>
        <dbReference type="EMBL" id="GIL49830.1"/>
    </source>
</evidence>
<comment type="catalytic activity">
    <reaction evidence="6">
        <text>4-hydroxybutanoate + NADP(+) = succinate semialdehyde + NADPH + H(+)</text>
        <dbReference type="Rhea" id="RHEA:26381"/>
        <dbReference type="ChEBI" id="CHEBI:15378"/>
        <dbReference type="ChEBI" id="CHEBI:16724"/>
        <dbReference type="ChEBI" id="CHEBI:57706"/>
        <dbReference type="ChEBI" id="CHEBI:57783"/>
        <dbReference type="ChEBI" id="CHEBI:58349"/>
        <dbReference type="EC" id="1.1.1.n11"/>
    </reaction>
</comment>
<accession>A0A8J4EXR9</accession>
<keyword evidence="12" id="KW-1185">Reference proteome</keyword>
<keyword evidence="3" id="KW-0560">Oxidoreductase</keyword>
<name>A0A8J4EXR9_9CHLO</name>
<dbReference type="GO" id="GO:0030267">
    <property type="term" value="F:glyoxylate reductase (NADPH) activity"/>
    <property type="evidence" value="ECO:0007669"/>
    <property type="project" value="UniProtKB-EC"/>
</dbReference>
<dbReference type="SUPFAM" id="SSF48179">
    <property type="entry name" value="6-phosphogluconate dehydrogenase C-terminal domain-like"/>
    <property type="match status" value="1"/>
</dbReference>
<comment type="similarity">
    <text evidence="1">Belongs to the HIBADH-related family. NP60 subfamily.</text>
</comment>
<feature type="domain" description="3-hydroxyisobutyrate dehydrogenase-like NAD-binding" evidence="10">
    <location>
        <begin position="247"/>
        <end position="365"/>
    </location>
</feature>
<dbReference type="InterPro" id="IPR036291">
    <property type="entry name" value="NAD(P)-bd_dom_sf"/>
</dbReference>
<gene>
    <name evidence="11" type="ORF">Vafri_6147</name>
</gene>
<protein>
    <submittedName>
        <fullName evidence="11">Uncharacterized protein</fullName>
    </submittedName>
</protein>
<dbReference type="Pfam" id="PF03446">
    <property type="entry name" value="NAD_binding_2"/>
    <property type="match status" value="1"/>
</dbReference>
<dbReference type="PANTHER" id="PTHR43580">
    <property type="entry name" value="OXIDOREDUCTASE GLYR1-RELATED"/>
    <property type="match status" value="1"/>
</dbReference>
<evidence type="ECO:0000256" key="5">
    <source>
        <dbReference type="ARBA" id="ARBA00023027"/>
    </source>
</evidence>
<evidence type="ECO:0000256" key="4">
    <source>
        <dbReference type="ARBA" id="ARBA00023016"/>
    </source>
</evidence>
<comment type="caution">
    <text evidence="11">The sequence shown here is derived from an EMBL/GenBank/DDBJ whole genome shotgun (WGS) entry which is preliminary data.</text>
</comment>
<dbReference type="PANTHER" id="PTHR43580:SF2">
    <property type="entry name" value="CYTOKINE-LIKE NUCLEAR FACTOR N-PAC"/>
    <property type="match status" value="1"/>
</dbReference>
<keyword evidence="5" id="KW-0520">NAD</keyword>
<dbReference type="InterPro" id="IPR008927">
    <property type="entry name" value="6-PGluconate_DH-like_C_sf"/>
</dbReference>
<reference evidence="11" key="1">
    <citation type="journal article" date="2021" name="Proc. Natl. Acad. Sci. U.S.A.">
        <title>Three genomes in the algal genus Volvox reveal the fate of a haploid sex-determining region after a transition to homothallism.</title>
        <authorList>
            <person name="Yamamoto K."/>
            <person name="Hamaji T."/>
            <person name="Kawai-Toyooka H."/>
            <person name="Matsuzaki R."/>
            <person name="Takahashi F."/>
            <person name="Nishimura Y."/>
            <person name="Kawachi M."/>
            <person name="Noguchi H."/>
            <person name="Minakuchi Y."/>
            <person name="Umen J.G."/>
            <person name="Toyoda A."/>
            <person name="Nozaki H."/>
        </authorList>
    </citation>
    <scope>NUCLEOTIDE SEQUENCE</scope>
    <source>
        <strain evidence="11">NIES-3780</strain>
    </source>
</reference>
<dbReference type="FunFam" id="3.40.50.720:FF:000058">
    <property type="entry name" value="Putative oxidoreductase GLYR1 homolog"/>
    <property type="match status" value="1"/>
</dbReference>
<evidence type="ECO:0000259" key="10">
    <source>
        <dbReference type="Pfam" id="PF14833"/>
    </source>
</evidence>
<dbReference type="GO" id="GO:0005737">
    <property type="term" value="C:cytoplasm"/>
    <property type="evidence" value="ECO:0007669"/>
    <property type="project" value="UniProtKB-ARBA"/>
</dbReference>
<dbReference type="Pfam" id="PF14833">
    <property type="entry name" value="NAD_binding_11"/>
    <property type="match status" value="1"/>
</dbReference>
<sequence>MTLAIRPQGVAPAALASRTAPSSILPRGKSSCDMTRSLHNSVPTPCTSAIPHVPCRRTFNALDCRSCRPLICRATITEAAPGKTVLGFVGIGIMGLAMTRNLLKAGFEVVVWNRNSEKCKPLEQEGARVAASPREVAAAATYTFAMLSDPEAALDVALRGDGVVAGLAPGKGYIDVSTVDAETSRNIAAAVRAAGATFLEAPVSGSKGPAEQGKLIFLTAGDQELFTAVAAPLDVMGKAKFYLGTEGAGANMKLVVNMVMGAMMTSFAEGLALADKVGLRQQDVIEVVGLGAIAAPMFALKGPTMAARTYNPAFPLKHQQKDLRLALALGDEVEQPLPMAAAANALYIAARRQGLGDMDFSAVMEAVAVQQQAAVNEKGQQ</sequence>
<evidence type="ECO:0000256" key="2">
    <source>
        <dbReference type="ARBA" id="ARBA00022857"/>
    </source>
</evidence>
<dbReference type="GO" id="GO:0050661">
    <property type="term" value="F:NADP binding"/>
    <property type="evidence" value="ECO:0007669"/>
    <property type="project" value="InterPro"/>
</dbReference>
<comment type="catalytic activity">
    <reaction evidence="7">
        <text>glycolate + NADP(+) = glyoxylate + NADPH + H(+)</text>
        <dbReference type="Rhea" id="RHEA:10992"/>
        <dbReference type="ChEBI" id="CHEBI:15378"/>
        <dbReference type="ChEBI" id="CHEBI:29805"/>
        <dbReference type="ChEBI" id="CHEBI:36655"/>
        <dbReference type="ChEBI" id="CHEBI:57783"/>
        <dbReference type="ChEBI" id="CHEBI:58349"/>
        <dbReference type="EC" id="1.1.1.79"/>
    </reaction>
</comment>
<dbReference type="InterPro" id="IPR013328">
    <property type="entry name" value="6PGD_dom2"/>
</dbReference>
<keyword evidence="2" id="KW-0521">NADP</keyword>
<organism evidence="11 12">
    <name type="scientific">Volvox africanus</name>
    <dbReference type="NCBI Taxonomy" id="51714"/>
    <lineage>
        <taxon>Eukaryota</taxon>
        <taxon>Viridiplantae</taxon>
        <taxon>Chlorophyta</taxon>
        <taxon>core chlorophytes</taxon>
        <taxon>Chlorophyceae</taxon>
        <taxon>CS clade</taxon>
        <taxon>Chlamydomonadales</taxon>
        <taxon>Volvocaceae</taxon>
        <taxon>Volvox</taxon>
    </lineage>
</organism>
<dbReference type="SUPFAM" id="SSF51735">
    <property type="entry name" value="NAD(P)-binding Rossmann-fold domains"/>
    <property type="match status" value="1"/>
</dbReference>
<evidence type="ECO:0000256" key="8">
    <source>
        <dbReference type="ARBA" id="ARBA00056683"/>
    </source>
</evidence>
<dbReference type="Proteomes" id="UP000747399">
    <property type="component" value="Unassembled WGS sequence"/>
</dbReference>
<evidence type="ECO:0000259" key="9">
    <source>
        <dbReference type="Pfam" id="PF03446"/>
    </source>
</evidence>
<evidence type="ECO:0000256" key="7">
    <source>
        <dbReference type="ARBA" id="ARBA00052769"/>
    </source>
</evidence>
<evidence type="ECO:0000256" key="1">
    <source>
        <dbReference type="ARBA" id="ARBA00007598"/>
    </source>
</evidence>
<feature type="domain" description="6-phosphogluconate dehydrogenase NADP-binding" evidence="9">
    <location>
        <begin position="86"/>
        <end position="244"/>
    </location>
</feature>
<dbReference type="InterPro" id="IPR051265">
    <property type="entry name" value="HIBADH-related_NP60_sf"/>
</dbReference>